<dbReference type="EMBL" id="JAOQJR010000005">
    <property type="protein sequence ID" value="MCU6738396.1"/>
    <property type="molecule type" value="Genomic_DNA"/>
</dbReference>
<accession>A0ABT2SUW0</accession>
<evidence type="ECO:0000313" key="1">
    <source>
        <dbReference type="EMBL" id="MCU6738396.1"/>
    </source>
</evidence>
<comment type="caution">
    <text evidence="1">The sequence shown here is derived from an EMBL/GenBank/DDBJ whole genome shotgun (WGS) entry which is preliminary data.</text>
</comment>
<gene>
    <name evidence="1" type="ORF">OCV55_06845</name>
</gene>
<dbReference type="Proteomes" id="UP001208364">
    <property type="component" value="Unassembled WGS sequence"/>
</dbReference>
<proteinExistence type="predicted"/>
<keyword evidence="2" id="KW-1185">Reference proteome</keyword>
<reference evidence="1 2" key="1">
    <citation type="journal article" date="2021" name="ISME Commun">
        <title>Automated analysis of genomic sequences facilitates high-throughput and comprehensive description of bacteria.</title>
        <authorList>
            <person name="Hitch T.C.A."/>
        </authorList>
    </citation>
    <scope>NUCLEOTIDE SEQUENCE [LARGE SCALE GENOMIC DNA]</scope>
    <source>
        <strain evidence="1 2">H4_15</strain>
    </source>
</reference>
<dbReference type="Gene3D" id="2.40.330.10">
    <property type="entry name" value="DNA-binding pseudobarrel domain"/>
    <property type="match status" value="1"/>
</dbReference>
<protein>
    <submittedName>
        <fullName evidence="1">Uncharacterized protein</fullName>
    </submittedName>
</protein>
<dbReference type="RefSeq" id="WP_117782946.1">
    <property type="nucleotide sequence ID" value="NZ_JAOQJR010000005.1"/>
</dbReference>
<name>A0ABT2SUW0_9FIRM</name>
<dbReference type="InterPro" id="IPR015300">
    <property type="entry name" value="DNA-bd_pseudobarrel_sf"/>
</dbReference>
<evidence type="ECO:0000313" key="2">
    <source>
        <dbReference type="Proteomes" id="UP001208364"/>
    </source>
</evidence>
<sequence length="213" mass="25144">MKIIQFIKTLNNTELGKGTTHETYILIPKKAEINDIFENEKINYKFICKNNNNEINLRLRATAKRKELRILGLGNYYRENKLNPGDSILLEKIINNGENKLYISHRKEENILFFQKVKNRLEIFSPELINDYHNQTDAYNHLIKIEHVASEKKRTDSPTKTDFYEIMINNINVVDEFNDKEIGGITIFNNKLIILHPFVFEKHIIDTEVNIHE</sequence>
<organism evidence="1 2">
    <name type="scientific">[Clostridium] ammoniilyticum</name>
    <dbReference type="NCBI Taxonomy" id="2981784"/>
    <lineage>
        <taxon>Bacteria</taxon>
        <taxon>Bacillati</taxon>
        <taxon>Bacillota</taxon>
        <taxon>Erysipelotrichia</taxon>
        <taxon>Erysipelotrichales</taxon>
        <taxon>Coprobacillaceae</taxon>
        <taxon>Faecalibacillus</taxon>
    </lineage>
</organism>